<sequence length="799" mass="90454">MGTRGLHAFKWRGRYYVSVSMLQVLNRTVEPASFEGYDERDYSSSFSPPCNDSWIEWTYIIDLDLERFSVNGICHFHLPQLPGKWWASKLWLRKALDFYHQGKRIRGSRCFVTDTLEPNTADHGSGVAYEQLDATIVNPRGNSPLLQKPAFVACKRIFALMSEKHEHTIRHACDTLHEADFLFREVAFLILCLASGSPNLVRQHTIQNLVTPDTSSECAAVLQDDREPEFVSKPFNGYHLKHNKSGMAPEATFYRSQGALICLHRDLAISEGFQRPIVSTVARGREEGCADFQAVILSIKYVILVRAVDAQVQHTKCLSLCNAARNVQHVCVYETVDYWLNPSDAENEEDDDEQDDEDANEECRDERDATEVAETDEHQESLSLICQENDGFTALAHFFETVQLQRLRPSSASRHGIFPNEIYEAIISHVDRETRHSCLTVSRAFREYASHVYDMDNGLKLLYRLGQSPICYHPTVGSLGPFTPTIGGVSQGGYKSFPRRPAVKDILQWVPVIGPADGSACVELDIILWYSSLPHERPVMQTNRRALDECYRGMAKSKPTDPFPYSVFEKLLPSPRMEATPQDVAGVYATVFSDAAAFSTAALSSIHHTAMSGRTPRPATRTRKKRTATCRPGLCAQNRIFFSPLDPLPTANQYVPSQMQRNFAILILIGSTFKIFNLRSPRPFIPPISSFPHIAQPPEPDTYRFETGYMERGDMALWREAGIQIDEARLWQVQDEMAARAEDEYDSDIGGGSAWMRPFNVLAEEDRPYIDRPYIDQAMEWLERLADSYGGKEQEVFDG</sequence>
<feature type="compositionally biased region" description="Basic and acidic residues" evidence="1">
    <location>
        <begin position="361"/>
        <end position="379"/>
    </location>
</feature>
<feature type="region of interest" description="Disordered" evidence="1">
    <location>
        <begin position="343"/>
        <end position="379"/>
    </location>
</feature>
<accession>A0A7C8I586</accession>
<feature type="region of interest" description="Disordered" evidence="1">
    <location>
        <begin position="609"/>
        <end position="628"/>
    </location>
</feature>
<keyword evidence="3" id="KW-1185">Reference proteome</keyword>
<protein>
    <recommendedName>
        <fullName evidence="4">F-box domain-containing protein</fullName>
    </recommendedName>
</protein>
<dbReference type="OrthoDB" id="3938867at2759"/>
<evidence type="ECO:0000313" key="2">
    <source>
        <dbReference type="EMBL" id="KAF2868452.1"/>
    </source>
</evidence>
<organism evidence="2 3">
    <name type="scientific">Massariosphaeria phaeospora</name>
    <dbReference type="NCBI Taxonomy" id="100035"/>
    <lineage>
        <taxon>Eukaryota</taxon>
        <taxon>Fungi</taxon>
        <taxon>Dikarya</taxon>
        <taxon>Ascomycota</taxon>
        <taxon>Pezizomycotina</taxon>
        <taxon>Dothideomycetes</taxon>
        <taxon>Pleosporomycetidae</taxon>
        <taxon>Pleosporales</taxon>
        <taxon>Pleosporales incertae sedis</taxon>
        <taxon>Massariosphaeria</taxon>
    </lineage>
</organism>
<reference evidence="2 3" key="1">
    <citation type="submission" date="2020-01" db="EMBL/GenBank/DDBJ databases">
        <authorList>
            <consortium name="DOE Joint Genome Institute"/>
            <person name="Haridas S."/>
            <person name="Albert R."/>
            <person name="Binder M."/>
            <person name="Bloem J."/>
            <person name="Labutti K."/>
            <person name="Salamov A."/>
            <person name="Andreopoulos B."/>
            <person name="Baker S.E."/>
            <person name="Barry K."/>
            <person name="Bills G."/>
            <person name="Bluhm B.H."/>
            <person name="Cannon C."/>
            <person name="Castanera R."/>
            <person name="Culley D.E."/>
            <person name="Daum C."/>
            <person name="Ezra D."/>
            <person name="Gonzalez J.B."/>
            <person name="Henrissat B."/>
            <person name="Kuo A."/>
            <person name="Liang C."/>
            <person name="Lipzen A."/>
            <person name="Lutzoni F."/>
            <person name="Magnuson J."/>
            <person name="Mondo S."/>
            <person name="Nolan M."/>
            <person name="Ohm R."/>
            <person name="Pangilinan J."/>
            <person name="Park H.-J.H."/>
            <person name="Ramirez L."/>
            <person name="Alfaro M."/>
            <person name="Sun H."/>
            <person name="Tritt A."/>
            <person name="Yoshinaga Y."/>
            <person name="Zwiers L.-H.L."/>
            <person name="Turgeon B.G."/>
            <person name="Goodwin S.B."/>
            <person name="Spatafora J.W."/>
            <person name="Crous P.W."/>
            <person name="Grigoriev I.V."/>
        </authorList>
    </citation>
    <scope>NUCLEOTIDE SEQUENCE [LARGE SCALE GENOMIC DNA]</scope>
    <source>
        <strain evidence="2 3">CBS 611.86</strain>
    </source>
</reference>
<dbReference type="EMBL" id="JAADJZ010000019">
    <property type="protein sequence ID" value="KAF2868452.1"/>
    <property type="molecule type" value="Genomic_DNA"/>
</dbReference>
<gene>
    <name evidence="2" type="ORF">BDV95DRAFT_670510</name>
</gene>
<feature type="compositionally biased region" description="Acidic residues" evidence="1">
    <location>
        <begin position="345"/>
        <end position="360"/>
    </location>
</feature>
<evidence type="ECO:0008006" key="4">
    <source>
        <dbReference type="Google" id="ProtNLM"/>
    </source>
</evidence>
<name>A0A7C8I586_9PLEO</name>
<dbReference type="Proteomes" id="UP000481861">
    <property type="component" value="Unassembled WGS sequence"/>
</dbReference>
<evidence type="ECO:0000256" key="1">
    <source>
        <dbReference type="SAM" id="MobiDB-lite"/>
    </source>
</evidence>
<proteinExistence type="predicted"/>
<comment type="caution">
    <text evidence="2">The sequence shown here is derived from an EMBL/GenBank/DDBJ whole genome shotgun (WGS) entry which is preliminary data.</text>
</comment>
<dbReference type="AlphaFoldDB" id="A0A7C8I586"/>
<evidence type="ECO:0000313" key="3">
    <source>
        <dbReference type="Proteomes" id="UP000481861"/>
    </source>
</evidence>